<evidence type="ECO:0000256" key="3">
    <source>
        <dbReference type="ARBA" id="ARBA00022723"/>
    </source>
</evidence>
<comment type="caution">
    <text evidence="8">The sequence shown here is derived from an EMBL/GenBank/DDBJ whole genome shotgun (WGS) entry which is preliminary data.</text>
</comment>
<evidence type="ECO:0000256" key="4">
    <source>
        <dbReference type="ARBA" id="ARBA00023004"/>
    </source>
</evidence>
<evidence type="ECO:0000313" key="8">
    <source>
        <dbReference type="EMBL" id="PZQ46402.1"/>
    </source>
</evidence>
<dbReference type="InterPro" id="IPR001055">
    <property type="entry name" value="Adrenodoxin-like"/>
</dbReference>
<dbReference type="InterPro" id="IPR012675">
    <property type="entry name" value="Beta-grasp_dom_sf"/>
</dbReference>
<dbReference type="InterPro" id="IPR036010">
    <property type="entry name" value="2Fe-2S_ferredoxin-like_sf"/>
</dbReference>
<protein>
    <submittedName>
        <fullName evidence="8">2Fe-2S ferredoxin</fullName>
    </submittedName>
</protein>
<dbReference type="GO" id="GO:0051537">
    <property type="term" value="F:2 iron, 2 sulfur cluster binding"/>
    <property type="evidence" value="ECO:0007669"/>
    <property type="project" value="UniProtKB-KW"/>
</dbReference>
<name>A0A2W5MYR9_9BACT</name>
<gene>
    <name evidence="8" type="ORF">DI551_05170</name>
</gene>
<dbReference type="PROSITE" id="PS00814">
    <property type="entry name" value="ADX"/>
    <property type="match status" value="1"/>
</dbReference>
<evidence type="ECO:0000256" key="2">
    <source>
        <dbReference type="ARBA" id="ARBA00022714"/>
    </source>
</evidence>
<dbReference type="Pfam" id="PF00111">
    <property type="entry name" value="Fer2"/>
    <property type="match status" value="1"/>
</dbReference>
<reference evidence="8 9" key="1">
    <citation type="submission" date="2017-08" db="EMBL/GenBank/DDBJ databases">
        <title>Infants hospitalized years apart are colonized by the same room-sourced microbial strains.</title>
        <authorList>
            <person name="Brooks B."/>
            <person name="Olm M.R."/>
            <person name="Firek B.A."/>
            <person name="Baker R."/>
            <person name="Thomas B.C."/>
            <person name="Morowitz M.J."/>
            <person name="Banfield J.F."/>
        </authorList>
    </citation>
    <scope>NUCLEOTIDE SEQUENCE [LARGE SCALE GENOMIC DNA]</scope>
    <source>
        <strain evidence="8">S2_005_002_R2_29</strain>
    </source>
</reference>
<dbReference type="GO" id="GO:0009055">
    <property type="term" value="F:electron transfer activity"/>
    <property type="evidence" value="ECO:0007669"/>
    <property type="project" value="TreeGrafter"/>
</dbReference>
<proteinExistence type="inferred from homology"/>
<dbReference type="PANTHER" id="PTHR23426:SF65">
    <property type="entry name" value="FERREDOXIN-2, MITOCHONDRIAL"/>
    <property type="match status" value="1"/>
</dbReference>
<evidence type="ECO:0000313" key="9">
    <source>
        <dbReference type="Proteomes" id="UP000249417"/>
    </source>
</evidence>
<feature type="domain" description="2Fe-2S ferredoxin-type" evidence="7">
    <location>
        <begin position="2"/>
        <end position="108"/>
    </location>
</feature>
<dbReference type="GO" id="GO:0046872">
    <property type="term" value="F:metal ion binding"/>
    <property type="evidence" value="ECO:0007669"/>
    <property type="project" value="UniProtKB-KW"/>
</dbReference>
<keyword evidence="4" id="KW-0408">Iron</keyword>
<dbReference type="GO" id="GO:0140647">
    <property type="term" value="P:P450-containing electron transport chain"/>
    <property type="evidence" value="ECO:0007669"/>
    <property type="project" value="InterPro"/>
</dbReference>
<dbReference type="PROSITE" id="PS51085">
    <property type="entry name" value="2FE2S_FER_2"/>
    <property type="match status" value="1"/>
</dbReference>
<sequence>MPKITFIQKDGTEKVVEAPAGLSLMEVALKNNIPQIEGSCGGSLACATCHLYVHPQWWDKCLPDGDKSDDEEDMLDLGFDVRKMSRLSCQIMVSDDLDGLVVALPGTKTGW</sequence>
<evidence type="ECO:0000259" key="7">
    <source>
        <dbReference type="PROSITE" id="PS51085"/>
    </source>
</evidence>
<keyword evidence="5" id="KW-0411">Iron-sulfur</keyword>
<accession>A0A2W5MYR9</accession>
<dbReference type="SUPFAM" id="SSF54292">
    <property type="entry name" value="2Fe-2S ferredoxin-like"/>
    <property type="match status" value="1"/>
</dbReference>
<dbReference type="PANTHER" id="PTHR23426">
    <property type="entry name" value="FERREDOXIN/ADRENODOXIN"/>
    <property type="match status" value="1"/>
</dbReference>
<organism evidence="8 9">
    <name type="scientific">Micavibrio aeruginosavorus</name>
    <dbReference type="NCBI Taxonomy" id="349221"/>
    <lineage>
        <taxon>Bacteria</taxon>
        <taxon>Pseudomonadati</taxon>
        <taxon>Bdellovibrionota</taxon>
        <taxon>Bdellovibrionia</taxon>
        <taxon>Bdellovibrionales</taxon>
        <taxon>Pseudobdellovibrionaceae</taxon>
        <taxon>Micavibrio</taxon>
    </lineage>
</organism>
<comment type="similarity">
    <text evidence="1">Belongs to the adrenodoxin/putidaredoxin family.</text>
</comment>
<evidence type="ECO:0000256" key="1">
    <source>
        <dbReference type="ARBA" id="ARBA00010914"/>
    </source>
</evidence>
<comment type="cofactor">
    <cofactor evidence="6">
        <name>[2Fe-2S] cluster</name>
        <dbReference type="ChEBI" id="CHEBI:190135"/>
    </cofactor>
</comment>
<evidence type="ECO:0000256" key="5">
    <source>
        <dbReference type="ARBA" id="ARBA00023014"/>
    </source>
</evidence>
<dbReference type="InterPro" id="IPR001041">
    <property type="entry name" value="2Fe-2S_ferredoxin-type"/>
</dbReference>
<dbReference type="AlphaFoldDB" id="A0A2W5MYR9"/>
<dbReference type="Proteomes" id="UP000249417">
    <property type="component" value="Unassembled WGS sequence"/>
</dbReference>
<dbReference type="Gene3D" id="3.10.20.30">
    <property type="match status" value="1"/>
</dbReference>
<dbReference type="InterPro" id="IPR018298">
    <property type="entry name" value="Adrenodoxin_Fe-S_BS"/>
</dbReference>
<evidence type="ECO:0000256" key="6">
    <source>
        <dbReference type="ARBA" id="ARBA00034078"/>
    </source>
</evidence>
<keyword evidence="2" id="KW-0001">2Fe-2S</keyword>
<dbReference type="EMBL" id="QFQB01000027">
    <property type="protein sequence ID" value="PZQ46402.1"/>
    <property type="molecule type" value="Genomic_DNA"/>
</dbReference>
<keyword evidence="3" id="KW-0479">Metal-binding</keyword>